<protein>
    <submittedName>
        <fullName evidence="2">Alpha/beta hydrolase</fullName>
    </submittedName>
</protein>
<feature type="domain" description="AB hydrolase-1" evidence="1">
    <location>
        <begin position="39"/>
        <end position="269"/>
    </location>
</feature>
<reference evidence="2 3" key="1">
    <citation type="journal article" date="2019" name="Int. J. Syst. Evol. Microbiol.">
        <title>The Global Catalogue of Microorganisms (GCM) 10K type strain sequencing project: providing services to taxonomists for standard genome sequencing and annotation.</title>
        <authorList>
            <consortium name="The Broad Institute Genomics Platform"/>
            <consortium name="The Broad Institute Genome Sequencing Center for Infectious Disease"/>
            <person name="Wu L."/>
            <person name="Ma J."/>
        </authorList>
    </citation>
    <scope>NUCLEOTIDE SEQUENCE [LARGE SCALE GENOMIC DNA]</scope>
    <source>
        <strain evidence="2 3">JCM 15749</strain>
    </source>
</reference>
<name>A0ABN2VYD7_9ACTN</name>
<sequence length="282" mass="29745">MSTPRSLDLPAGVDAQRVETPRGAFAAHVARPHDPTGHVLLVPGWTGSKEDFTPLVALLGDAGLAATAYDQRGQHETPGRPDDDYSLEAFAEDALAVASSVHGTASHLLGHSFGGLVAQVAVAEGPAAWRTLSLLCTGPAALGEAGDRGLTRMVEAIDDLPLEQVHELRERERAVPTPPEVAEFVRRRFTSNAAASLRAITVHLLTAPDRVDDVAATGVPVWVGRGLDDDAWPHELQDAMAARLGTRVHVVPGAAHSPAVENPEGLVDAWLPFLADAEEEAP</sequence>
<organism evidence="2 3">
    <name type="scientific">Aeromicrobium halocynthiae</name>
    <dbReference type="NCBI Taxonomy" id="560557"/>
    <lineage>
        <taxon>Bacteria</taxon>
        <taxon>Bacillati</taxon>
        <taxon>Actinomycetota</taxon>
        <taxon>Actinomycetes</taxon>
        <taxon>Propionibacteriales</taxon>
        <taxon>Nocardioidaceae</taxon>
        <taxon>Aeromicrobium</taxon>
    </lineage>
</organism>
<keyword evidence="2" id="KW-0378">Hydrolase</keyword>
<dbReference type="Pfam" id="PF12697">
    <property type="entry name" value="Abhydrolase_6"/>
    <property type="match status" value="1"/>
</dbReference>
<dbReference type="InterPro" id="IPR050471">
    <property type="entry name" value="AB_hydrolase"/>
</dbReference>
<dbReference type="EMBL" id="BAAAPY010000004">
    <property type="protein sequence ID" value="GAA2077227.1"/>
    <property type="molecule type" value="Genomic_DNA"/>
</dbReference>
<proteinExistence type="predicted"/>
<dbReference type="RefSeq" id="WP_344326743.1">
    <property type="nucleotide sequence ID" value="NZ_BAAAPY010000004.1"/>
</dbReference>
<accession>A0ABN2VYD7</accession>
<dbReference type="PANTHER" id="PTHR43433">
    <property type="entry name" value="HYDROLASE, ALPHA/BETA FOLD FAMILY PROTEIN"/>
    <property type="match status" value="1"/>
</dbReference>
<evidence type="ECO:0000313" key="2">
    <source>
        <dbReference type="EMBL" id="GAA2077227.1"/>
    </source>
</evidence>
<evidence type="ECO:0000259" key="1">
    <source>
        <dbReference type="Pfam" id="PF12697"/>
    </source>
</evidence>
<dbReference type="Gene3D" id="3.40.50.1820">
    <property type="entry name" value="alpha/beta hydrolase"/>
    <property type="match status" value="1"/>
</dbReference>
<dbReference type="SUPFAM" id="SSF53474">
    <property type="entry name" value="alpha/beta-Hydrolases"/>
    <property type="match status" value="1"/>
</dbReference>
<dbReference type="InterPro" id="IPR029058">
    <property type="entry name" value="AB_hydrolase_fold"/>
</dbReference>
<gene>
    <name evidence="2" type="ORF">GCM10009821_16020</name>
</gene>
<dbReference type="PANTHER" id="PTHR43433:SF5">
    <property type="entry name" value="AB HYDROLASE-1 DOMAIN-CONTAINING PROTEIN"/>
    <property type="match status" value="1"/>
</dbReference>
<dbReference type="GO" id="GO:0016787">
    <property type="term" value="F:hydrolase activity"/>
    <property type="evidence" value="ECO:0007669"/>
    <property type="project" value="UniProtKB-KW"/>
</dbReference>
<comment type="caution">
    <text evidence="2">The sequence shown here is derived from an EMBL/GenBank/DDBJ whole genome shotgun (WGS) entry which is preliminary data.</text>
</comment>
<dbReference type="InterPro" id="IPR000073">
    <property type="entry name" value="AB_hydrolase_1"/>
</dbReference>
<dbReference type="Proteomes" id="UP001501480">
    <property type="component" value="Unassembled WGS sequence"/>
</dbReference>
<evidence type="ECO:0000313" key="3">
    <source>
        <dbReference type="Proteomes" id="UP001501480"/>
    </source>
</evidence>
<keyword evidence="3" id="KW-1185">Reference proteome</keyword>